<dbReference type="EMBL" id="JANHOG010000056">
    <property type="protein sequence ID" value="KAJ3558932.1"/>
    <property type="molecule type" value="Genomic_DNA"/>
</dbReference>
<comment type="caution">
    <text evidence="1">The sequence shown here is derived from an EMBL/GenBank/DDBJ whole genome shotgun (WGS) entry which is preliminary data.</text>
</comment>
<dbReference type="Proteomes" id="UP001148662">
    <property type="component" value="Unassembled WGS sequence"/>
</dbReference>
<keyword evidence="2" id="KW-1185">Reference proteome</keyword>
<proteinExistence type="predicted"/>
<evidence type="ECO:0000313" key="1">
    <source>
        <dbReference type="EMBL" id="KAJ3558932.1"/>
    </source>
</evidence>
<organism evidence="1 2">
    <name type="scientific">Phlebia brevispora</name>
    <dbReference type="NCBI Taxonomy" id="194682"/>
    <lineage>
        <taxon>Eukaryota</taxon>
        <taxon>Fungi</taxon>
        <taxon>Dikarya</taxon>
        <taxon>Basidiomycota</taxon>
        <taxon>Agaricomycotina</taxon>
        <taxon>Agaricomycetes</taxon>
        <taxon>Polyporales</taxon>
        <taxon>Meruliaceae</taxon>
        <taxon>Phlebia</taxon>
    </lineage>
</organism>
<sequence>MESIYTPMPKHRTEDFDCSIIMVAVTRAQTRTKCYEIAMNTPVRTAVRIWNTRTLLQYAESCMLKPDIGTAVIELEVAFSENTPFSLLTLRKCLQLMPNINDLILRLPSCSPRVTLSGLRFPSLQLVESNLLHRVMVPFIEQHPTINYLLLGPCEGGRRCPLHATSLDNVTDLRLPLGCLSDLANPSISRLHAFLTDQILSSSTILRTLRSYSSLYSLTVEFRNDDYDILCGISGLAPTLRKLRLLVQPSFQRRERQSRRAWNNTVIWARDLRRLQRLEELLIQVDNALVNNPRAEDEEEMLIYKWLSGRSCPTDDWTGSHIHPTLYHIGIWYYEVSYVSSIVSDWWKDVPRWCRRYQYEGQMSQDQFI</sequence>
<gene>
    <name evidence="1" type="ORF">NM688_g641</name>
</gene>
<name>A0ACC1TDS7_9APHY</name>
<evidence type="ECO:0000313" key="2">
    <source>
        <dbReference type="Proteomes" id="UP001148662"/>
    </source>
</evidence>
<reference evidence="1" key="1">
    <citation type="submission" date="2022-07" db="EMBL/GenBank/DDBJ databases">
        <title>Genome Sequence of Phlebia brevispora.</title>
        <authorList>
            <person name="Buettner E."/>
        </authorList>
    </citation>
    <scope>NUCLEOTIDE SEQUENCE</scope>
    <source>
        <strain evidence="1">MPL23</strain>
    </source>
</reference>
<accession>A0ACC1TDS7</accession>
<protein>
    <submittedName>
        <fullName evidence="1">Uncharacterized protein</fullName>
    </submittedName>
</protein>